<evidence type="ECO:0000313" key="1">
    <source>
        <dbReference type="EMBL" id="CAE7318287.1"/>
    </source>
</evidence>
<reference evidence="1" key="1">
    <citation type="submission" date="2021-02" db="EMBL/GenBank/DDBJ databases">
        <authorList>
            <person name="Dougan E. K."/>
            <person name="Rhodes N."/>
            <person name="Thang M."/>
            <person name="Chan C."/>
        </authorList>
    </citation>
    <scope>NUCLEOTIDE SEQUENCE</scope>
</reference>
<comment type="caution">
    <text evidence="1">The sequence shown here is derived from an EMBL/GenBank/DDBJ whole genome shotgun (WGS) entry which is preliminary data.</text>
</comment>
<evidence type="ECO:0000313" key="2">
    <source>
        <dbReference type="Proteomes" id="UP000601435"/>
    </source>
</evidence>
<dbReference type="InterPro" id="IPR011990">
    <property type="entry name" value="TPR-like_helical_dom_sf"/>
</dbReference>
<proteinExistence type="predicted"/>
<protein>
    <submittedName>
        <fullName evidence="1">Uncharacterized protein</fullName>
    </submittedName>
</protein>
<gene>
    <name evidence="1" type="ORF">SNEC2469_LOCUS7960</name>
</gene>
<organism evidence="1 2">
    <name type="scientific">Symbiodinium necroappetens</name>
    <dbReference type="NCBI Taxonomy" id="1628268"/>
    <lineage>
        <taxon>Eukaryota</taxon>
        <taxon>Sar</taxon>
        <taxon>Alveolata</taxon>
        <taxon>Dinophyceae</taxon>
        <taxon>Suessiales</taxon>
        <taxon>Symbiodiniaceae</taxon>
        <taxon>Symbiodinium</taxon>
    </lineage>
</organism>
<feature type="non-terminal residue" evidence="1">
    <location>
        <position position="144"/>
    </location>
</feature>
<dbReference type="Gene3D" id="1.25.40.10">
    <property type="entry name" value="Tetratricopeptide repeat domain"/>
    <property type="match status" value="1"/>
</dbReference>
<sequence length="144" mass="15774">AHAYASLLNLCGRVDWQQTPKPWQQALQLLGAARRDSVVDAFCANELINVCAKALRWQHALALLNELFGAEQLQQNIVSFNAVLDAARTARAWRLALRQRGWRAWCSSLKCGAMLRKASGAAGCGSTGGRYRKSRLRPGGLLLG</sequence>
<dbReference type="OrthoDB" id="448461at2759"/>
<accession>A0A812NS11</accession>
<dbReference type="EMBL" id="CAJNJA010013317">
    <property type="protein sequence ID" value="CAE7318287.1"/>
    <property type="molecule type" value="Genomic_DNA"/>
</dbReference>
<dbReference type="AlphaFoldDB" id="A0A812NS11"/>
<name>A0A812NS11_9DINO</name>
<keyword evidence="2" id="KW-1185">Reference proteome</keyword>
<dbReference type="Proteomes" id="UP000601435">
    <property type="component" value="Unassembled WGS sequence"/>
</dbReference>